<dbReference type="Proteomes" id="UP000245956">
    <property type="component" value="Unassembled WGS sequence"/>
</dbReference>
<sequence length="390" mass="44661">MDAFSLSHIFADIRHQISSATPGKGFQYEDFPAICLSPFLAAGTAHSPSESPVLPSRCPDDEMPPKPTTFELFPRLPPEIQNLIWDFAAAAHPDPTDQPGAHFFSIYKAGIDNVLVDGNLVDPSLTRPYRLGLPLTTVNPRAARMSAYLIDAGLRLGCHDSARALKGCHKSLMRWLERQESEISTSPESEEYHEEREVTWGTRIVFKRHSTYVGLWCWMCPLSDLIVFQPVDFNSIDLGGLGSFLRSIFNLPRWMRTLRCRNIAFELHPTWIQDGRTGNEGAFRLLQHAARWRGASWADNIWLIDYGIKHIVGAPLRKDRRLFVGNRCRFIEVLLKDAQWEFSTVVDSYNFVRRLAIPNLEWPHRLRHTQEPFYSQRIWGVLACLMDDDE</sequence>
<evidence type="ECO:0000313" key="2">
    <source>
        <dbReference type="Proteomes" id="UP000245956"/>
    </source>
</evidence>
<accession>A0A2U3EA22</accession>
<organism evidence="1 2">
    <name type="scientific">Purpureocillium lilacinum</name>
    <name type="common">Paecilomyces lilacinus</name>
    <dbReference type="NCBI Taxonomy" id="33203"/>
    <lineage>
        <taxon>Eukaryota</taxon>
        <taxon>Fungi</taxon>
        <taxon>Dikarya</taxon>
        <taxon>Ascomycota</taxon>
        <taxon>Pezizomycotina</taxon>
        <taxon>Sordariomycetes</taxon>
        <taxon>Hypocreomycetidae</taxon>
        <taxon>Hypocreales</taxon>
        <taxon>Ophiocordycipitaceae</taxon>
        <taxon>Purpureocillium</taxon>
    </lineage>
</organism>
<name>A0A2U3EA22_PURLI</name>
<evidence type="ECO:0000313" key="1">
    <source>
        <dbReference type="EMBL" id="PWI71356.1"/>
    </source>
</evidence>
<protein>
    <submittedName>
        <fullName evidence="1">Uncharacterized protein</fullName>
    </submittedName>
</protein>
<reference evidence="1 2" key="1">
    <citation type="journal article" date="2016" name="Front. Microbiol.">
        <title>Genome and transcriptome sequences reveal the specific parasitism of the nematophagous Purpureocillium lilacinum 36-1.</title>
        <authorList>
            <person name="Xie J."/>
            <person name="Li S."/>
            <person name="Mo C."/>
            <person name="Xiao X."/>
            <person name="Peng D."/>
            <person name="Wang G."/>
            <person name="Xiao Y."/>
        </authorList>
    </citation>
    <scope>NUCLEOTIDE SEQUENCE [LARGE SCALE GENOMIC DNA]</scope>
    <source>
        <strain evidence="1 2">36-1</strain>
    </source>
</reference>
<gene>
    <name evidence="1" type="ORF">PCL_11450</name>
</gene>
<dbReference type="EMBL" id="LCWV01000007">
    <property type="protein sequence ID" value="PWI71356.1"/>
    <property type="molecule type" value="Genomic_DNA"/>
</dbReference>
<proteinExistence type="predicted"/>
<comment type="caution">
    <text evidence="1">The sequence shown here is derived from an EMBL/GenBank/DDBJ whole genome shotgun (WGS) entry which is preliminary data.</text>
</comment>
<dbReference type="AlphaFoldDB" id="A0A2U3EA22"/>